<keyword evidence="1" id="KW-0418">Kinase</keyword>
<keyword evidence="1" id="KW-0808">Transferase</keyword>
<organism evidence="1 2">
    <name type="scientific">Dendrobium catenatum</name>
    <dbReference type="NCBI Taxonomy" id="906689"/>
    <lineage>
        <taxon>Eukaryota</taxon>
        <taxon>Viridiplantae</taxon>
        <taxon>Streptophyta</taxon>
        <taxon>Embryophyta</taxon>
        <taxon>Tracheophyta</taxon>
        <taxon>Spermatophyta</taxon>
        <taxon>Magnoliopsida</taxon>
        <taxon>Liliopsida</taxon>
        <taxon>Asparagales</taxon>
        <taxon>Orchidaceae</taxon>
        <taxon>Epidendroideae</taxon>
        <taxon>Malaxideae</taxon>
        <taxon>Dendrobiinae</taxon>
        <taxon>Dendrobium</taxon>
    </lineage>
</organism>
<dbReference type="Proteomes" id="UP000233837">
    <property type="component" value="Unassembled WGS sequence"/>
</dbReference>
<dbReference type="AlphaFoldDB" id="A0A2I0VJE9"/>
<evidence type="ECO:0000313" key="1">
    <source>
        <dbReference type="EMBL" id="PKU63534.1"/>
    </source>
</evidence>
<dbReference type="GO" id="GO:0016301">
    <property type="term" value="F:kinase activity"/>
    <property type="evidence" value="ECO:0007669"/>
    <property type="project" value="UniProtKB-KW"/>
</dbReference>
<dbReference type="EMBL" id="KZ503482">
    <property type="protein sequence ID" value="PKU63534.1"/>
    <property type="molecule type" value="Genomic_DNA"/>
</dbReference>
<keyword evidence="1" id="KW-0675">Receptor</keyword>
<evidence type="ECO:0000313" key="2">
    <source>
        <dbReference type="Proteomes" id="UP000233837"/>
    </source>
</evidence>
<accession>A0A2I0VJE9</accession>
<name>A0A2I0VJE9_9ASPA</name>
<gene>
    <name evidence="1" type="ORF">MA16_Dca026193</name>
</gene>
<protein>
    <submittedName>
        <fullName evidence="1">Putative receptor-like protein kinase</fullName>
    </submittedName>
</protein>
<proteinExistence type="predicted"/>
<sequence length="90" mass="10081">MKNFLMIHHKIKKAMSFSSQEEQKRIIDPIVIGTSSQESLSNVVSLTSKCLSLESSLRPSIEDVLWNLQYAAQVQATADRDQRSDVGSQT</sequence>
<reference evidence="1 2" key="1">
    <citation type="journal article" date="2016" name="Sci. Rep.">
        <title>The Dendrobium catenatum Lindl. genome sequence provides insights into polysaccharide synthase, floral development and adaptive evolution.</title>
        <authorList>
            <person name="Zhang G.Q."/>
            <person name="Xu Q."/>
            <person name="Bian C."/>
            <person name="Tsai W.C."/>
            <person name="Yeh C.M."/>
            <person name="Liu K.W."/>
            <person name="Yoshida K."/>
            <person name="Zhang L.S."/>
            <person name="Chang S.B."/>
            <person name="Chen F."/>
            <person name="Shi Y."/>
            <person name="Su Y.Y."/>
            <person name="Zhang Y.Q."/>
            <person name="Chen L.J."/>
            <person name="Yin Y."/>
            <person name="Lin M."/>
            <person name="Huang H."/>
            <person name="Deng H."/>
            <person name="Wang Z.W."/>
            <person name="Zhu S.L."/>
            <person name="Zhao X."/>
            <person name="Deng C."/>
            <person name="Niu S.C."/>
            <person name="Huang J."/>
            <person name="Wang M."/>
            <person name="Liu G.H."/>
            <person name="Yang H.J."/>
            <person name="Xiao X.J."/>
            <person name="Hsiao Y.Y."/>
            <person name="Wu W.L."/>
            <person name="Chen Y.Y."/>
            <person name="Mitsuda N."/>
            <person name="Ohme-Takagi M."/>
            <person name="Luo Y.B."/>
            <person name="Van de Peer Y."/>
            <person name="Liu Z.J."/>
        </authorList>
    </citation>
    <scope>NUCLEOTIDE SEQUENCE [LARGE SCALE GENOMIC DNA]</scope>
    <source>
        <tissue evidence="1">The whole plant</tissue>
    </source>
</reference>
<keyword evidence="2" id="KW-1185">Reference proteome</keyword>
<dbReference type="Gene3D" id="1.10.510.10">
    <property type="entry name" value="Transferase(Phosphotransferase) domain 1"/>
    <property type="match status" value="1"/>
</dbReference>
<reference evidence="1 2" key="2">
    <citation type="journal article" date="2017" name="Nature">
        <title>The Apostasia genome and the evolution of orchids.</title>
        <authorList>
            <person name="Zhang G.Q."/>
            <person name="Liu K.W."/>
            <person name="Li Z."/>
            <person name="Lohaus R."/>
            <person name="Hsiao Y.Y."/>
            <person name="Niu S.C."/>
            <person name="Wang J.Y."/>
            <person name="Lin Y.C."/>
            <person name="Xu Q."/>
            <person name="Chen L.J."/>
            <person name="Yoshida K."/>
            <person name="Fujiwara S."/>
            <person name="Wang Z.W."/>
            <person name="Zhang Y.Q."/>
            <person name="Mitsuda N."/>
            <person name="Wang M."/>
            <person name="Liu G.H."/>
            <person name="Pecoraro L."/>
            <person name="Huang H.X."/>
            <person name="Xiao X.J."/>
            <person name="Lin M."/>
            <person name="Wu X.Y."/>
            <person name="Wu W.L."/>
            <person name="Chen Y.Y."/>
            <person name="Chang S.B."/>
            <person name="Sakamoto S."/>
            <person name="Ohme-Takagi M."/>
            <person name="Yagi M."/>
            <person name="Zeng S.J."/>
            <person name="Shen C.Y."/>
            <person name="Yeh C.M."/>
            <person name="Luo Y.B."/>
            <person name="Tsai W.C."/>
            <person name="Van de Peer Y."/>
            <person name="Liu Z.J."/>
        </authorList>
    </citation>
    <scope>NUCLEOTIDE SEQUENCE [LARGE SCALE GENOMIC DNA]</scope>
    <source>
        <tissue evidence="1">The whole plant</tissue>
    </source>
</reference>